<feature type="region of interest" description="Disordered" evidence="6">
    <location>
        <begin position="19"/>
        <end position="39"/>
    </location>
</feature>
<organism evidence="7 8">
    <name type="scientific">Nematostella vectensis</name>
    <name type="common">Starlet sea anemone</name>
    <dbReference type="NCBI Taxonomy" id="45351"/>
    <lineage>
        <taxon>Eukaryota</taxon>
        <taxon>Metazoa</taxon>
        <taxon>Cnidaria</taxon>
        <taxon>Anthozoa</taxon>
        <taxon>Hexacorallia</taxon>
        <taxon>Actiniaria</taxon>
        <taxon>Edwardsiidae</taxon>
        <taxon>Nematostella</taxon>
    </lineage>
</organism>
<dbReference type="EMBL" id="DS469688">
    <property type="protein sequence ID" value="EDO35766.1"/>
    <property type="molecule type" value="Genomic_DNA"/>
</dbReference>
<keyword evidence="8" id="KW-1185">Reference proteome</keyword>
<dbReference type="PANTHER" id="PTHR22906">
    <property type="entry name" value="PROPERDIN"/>
    <property type="match status" value="1"/>
</dbReference>
<feature type="compositionally biased region" description="Polar residues" evidence="6">
    <location>
        <begin position="21"/>
        <end position="31"/>
    </location>
</feature>
<dbReference type="PROSITE" id="PS50092">
    <property type="entry name" value="TSP1"/>
    <property type="match status" value="1"/>
</dbReference>
<evidence type="ECO:0000256" key="2">
    <source>
        <dbReference type="ARBA" id="ARBA00022525"/>
    </source>
</evidence>
<accession>A7SKJ0</accession>
<dbReference type="eggNOG" id="KOG3538">
    <property type="taxonomic scope" value="Eukaryota"/>
</dbReference>
<dbReference type="STRING" id="45351.A7SKJ0"/>
<evidence type="ECO:0000256" key="3">
    <source>
        <dbReference type="ARBA" id="ARBA00022729"/>
    </source>
</evidence>
<dbReference type="InterPro" id="IPR036383">
    <property type="entry name" value="TSP1_rpt_sf"/>
</dbReference>
<comment type="subcellular location">
    <subcellularLocation>
        <location evidence="1">Secreted</location>
    </subcellularLocation>
</comment>
<dbReference type="PANTHER" id="PTHR22906:SF43">
    <property type="entry name" value="PROPERDIN"/>
    <property type="match status" value="1"/>
</dbReference>
<protein>
    <submittedName>
        <fullName evidence="7">Uncharacterized protein</fullName>
    </submittedName>
</protein>
<keyword evidence="4" id="KW-0677">Repeat</keyword>
<sequence length="59" mass="6287">VDGGWTEFSEWSKCTRVCGKGSSTRNRSCTNPEPAWGGKKCVGPSVETKSCGTDKCDGK</sequence>
<dbReference type="PRINTS" id="PR01705">
    <property type="entry name" value="TSP1REPEAT"/>
</dbReference>
<evidence type="ECO:0000256" key="5">
    <source>
        <dbReference type="ARBA" id="ARBA00023157"/>
    </source>
</evidence>
<evidence type="ECO:0000256" key="6">
    <source>
        <dbReference type="SAM" id="MobiDB-lite"/>
    </source>
</evidence>
<dbReference type="Proteomes" id="UP000001593">
    <property type="component" value="Unassembled WGS sequence"/>
</dbReference>
<keyword evidence="5" id="KW-1015">Disulfide bond</keyword>
<gene>
    <name evidence="7" type="ORF">NEMVEDRAFT_v1g121670</name>
</gene>
<keyword evidence="3" id="KW-0732">Signal</keyword>
<name>A7SKJ0_NEMVE</name>
<dbReference type="OMA" id="DETSACN"/>
<evidence type="ECO:0000313" key="8">
    <source>
        <dbReference type="Proteomes" id="UP000001593"/>
    </source>
</evidence>
<evidence type="ECO:0000256" key="4">
    <source>
        <dbReference type="ARBA" id="ARBA00022737"/>
    </source>
</evidence>
<evidence type="ECO:0000313" key="7">
    <source>
        <dbReference type="EMBL" id="EDO35766.1"/>
    </source>
</evidence>
<dbReference type="FunFam" id="2.20.100.10:FF:000001">
    <property type="entry name" value="semaphorin-5A isoform X1"/>
    <property type="match status" value="1"/>
</dbReference>
<dbReference type="Pfam" id="PF00090">
    <property type="entry name" value="TSP_1"/>
    <property type="match status" value="1"/>
</dbReference>
<dbReference type="SMART" id="SM00209">
    <property type="entry name" value="TSP1"/>
    <property type="match status" value="1"/>
</dbReference>
<dbReference type="AlphaFoldDB" id="A7SKJ0"/>
<dbReference type="Gene3D" id="2.20.100.10">
    <property type="entry name" value="Thrombospondin type-1 (TSP1) repeat"/>
    <property type="match status" value="1"/>
</dbReference>
<evidence type="ECO:0000256" key="1">
    <source>
        <dbReference type="ARBA" id="ARBA00004613"/>
    </source>
</evidence>
<dbReference type="InterPro" id="IPR052065">
    <property type="entry name" value="Compl_asym_regulator"/>
</dbReference>
<dbReference type="HOGENOM" id="CLU_047129_3_0_1"/>
<feature type="non-terminal residue" evidence="7">
    <location>
        <position position="1"/>
    </location>
</feature>
<dbReference type="InterPro" id="IPR000884">
    <property type="entry name" value="TSP1_rpt"/>
</dbReference>
<dbReference type="InParanoid" id="A7SKJ0"/>
<keyword evidence="2" id="KW-0964">Secreted</keyword>
<proteinExistence type="predicted"/>
<reference evidence="7 8" key="1">
    <citation type="journal article" date="2007" name="Science">
        <title>Sea anemone genome reveals ancestral eumetazoan gene repertoire and genomic organization.</title>
        <authorList>
            <person name="Putnam N.H."/>
            <person name="Srivastava M."/>
            <person name="Hellsten U."/>
            <person name="Dirks B."/>
            <person name="Chapman J."/>
            <person name="Salamov A."/>
            <person name="Terry A."/>
            <person name="Shapiro H."/>
            <person name="Lindquist E."/>
            <person name="Kapitonov V.V."/>
            <person name="Jurka J."/>
            <person name="Genikhovich G."/>
            <person name="Grigoriev I.V."/>
            <person name="Lucas S.M."/>
            <person name="Steele R.E."/>
            <person name="Finnerty J.R."/>
            <person name="Technau U."/>
            <person name="Martindale M.Q."/>
            <person name="Rokhsar D.S."/>
        </authorList>
    </citation>
    <scope>NUCLEOTIDE SEQUENCE [LARGE SCALE GENOMIC DNA]</scope>
    <source>
        <strain evidence="8">CH2 X CH6</strain>
    </source>
</reference>
<dbReference type="SUPFAM" id="SSF82895">
    <property type="entry name" value="TSP-1 type 1 repeat"/>
    <property type="match status" value="1"/>
</dbReference>
<dbReference type="PhylomeDB" id="A7SKJ0"/>